<proteinExistence type="predicted"/>
<organism evidence="1">
    <name type="scientific">uncultured Caudovirales phage</name>
    <dbReference type="NCBI Taxonomy" id="2100421"/>
    <lineage>
        <taxon>Viruses</taxon>
        <taxon>Duplodnaviria</taxon>
        <taxon>Heunggongvirae</taxon>
        <taxon>Uroviricota</taxon>
        <taxon>Caudoviricetes</taxon>
        <taxon>Peduoviridae</taxon>
        <taxon>Maltschvirus</taxon>
        <taxon>Maltschvirus maltsch</taxon>
    </lineage>
</organism>
<gene>
    <name evidence="1" type="ORF">UFOVP316_3</name>
</gene>
<evidence type="ECO:0000313" key="1">
    <source>
        <dbReference type="EMBL" id="CAB4137020.1"/>
    </source>
</evidence>
<reference evidence="1" key="1">
    <citation type="submission" date="2020-04" db="EMBL/GenBank/DDBJ databases">
        <authorList>
            <person name="Chiriac C."/>
            <person name="Salcher M."/>
            <person name="Ghai R."/>
            <person name="Kavagutti S V."/>
        </authorList>
    </citation>
    <scope>NUCLEOTIDE SEQUENCE</scope>
</reference>
<protein>
    <submittedName>
        <fullName evidence="1">Uncharacterized protein</fullName>
    </submittedName>
</protein>
<dbReference type="EMBL" id="LR796329">
    <property type="protein sequence ID" value="CAB4137020.1"/>
    <property type="molecule type" value="Genomic_DNA"/>
</dbReference>
<accession>A0A6J5LVR2</accession>
<name>A0A6J5LVR2_9CAUD</name>
<sequence>MKRQQASFVREQFLNRFTNGYNLADPNAFPLLEQILIQSGLDFNETIRKNLEKANAISSGALADVSAPIVYENKQGYTLEVGYPIGSKQLEYYDFINQGVKGVGGKNAKPKKNSGKYSFKSKFPNRKMAANIFSWLNKTRKSIRADKLDLSGVQRKRRKLAKVLDEATNKKRLAYAISSAIKRDGIKATYYFDRAIRENFGQDFKDSIAEALGGDIILNIRSIYGNNNNGSTANR</sequence>